<proteinExistence type="predicted"/>
<name>A0ABP7KBS9_9MICO</name>
<reference evidence="2" key="1">
    <citation type="journal article" date="2019" name="Int. J. Syst. Evol. Microbiol.">
        <title>The Global Catalogue of Microorganisms (GCM) 10K type strain sequencing project: providing services to taxonomists for standard genome sequencing and annotation.</title>
        <authorList>
            <consortium name="The Broad Institute Genomics Platform"/>
            <consortium name="The Broad Institute Genome Sequencing Center for Infectious Disease"/>
            <person name="Wu L."/>
            <person name="Ma J."/>
        </authorList>
    </citation>
    <scope>NUCLEOTIDE SEQUENCE [LARGE SCALE GENOMIC DNA]</scope>
    <source>
        <strain evidence="2">JCM 17021</strain>
    </source>
</reference>
<dbReference type="Gene3D" id="2.60.40.2700">
    <property type="match status" value="8"/>
</dbReference>
<evidence type="ECO:0000313" key="2">
    <source>
        <dbReference type="Proteomes" id="UP001501803"/>
    </source>
</evidence>
<organism evidence="1 2">
    <name type="scientific">Leifsonia kafniensis</name>
    <dbReference type="NCBI Taxonomy" id="475957"/>
    <lineage>
        <taxon>Bacteria</taxon>
        <taxon>Bacillati</taxon>
        <taxon>Actinomycetota</taxon>
        <taxon>Actinomycetes</taxon>
        <taxon>Micrococcales</taxon>
        <taxon>Microbacteriaceae</taxon>
        <taxon>Leifsonia</taxon>
    </lineage>
</organism>
<dbReference type="Proteomes" id="UP001501803">
    <property type="component" value="Unassembled WGS sequence"/>
</dbReference>
<dbReference type="EMBL" id="BAABCN010000002">
    <property type="protein sequence ID" value="GAA3872446.1"/>
    <property type="molecule type" value="Genomic_DNA"/>
</dbReference>
<evidence type="ECO:0008006" key="3">
    <source>
        <dbReference type="Google" id="ProtNLM"/>
    </source>
</evidence>
<accession>A0ABP7KBS9</accession>
<comment type="caution">
    <text evidence="1">The sequence shown here is derived from an EMBL/GenBank/DDBJ whole genome shotgun (WGS) entry which is preliminary data.</text>
</comment>
<evidence type="ECO:0000313" key="1">
    <source>
        <dbReference type="EMBL" id="GAA3872446.1"/>
    </source>
</evidence>
<sequence length="798" mass="81519">MHVAAVAAASASGAVESITFAAAPKVALAAPTITGTQKVGATLQASVKTMTKGAALGYQWYASGSKISGATKSRLLLTSSQAGKAVTVKVTAKKTGYTSATTASAATSKIVKSAIPTVSGTAKVGATLTAKPGTWTSGVKLAYTWTANGAAISGATKSTFVVKSAQTAKTIRVNVASAQAGFAKVTEKSTTSVKPARTSVPTISGTAKVGSTLTAAPGLWTTGTTLKYQWYAGKDAIAGATKSTLVLATKQAGQAITVKVTGSLTGFTTFTETSKTTSAVAALKPVASTVPTISGEVALGSTLTAEPGTWATGATLAYQWFADNVAISGATTSTLVIAKEHGGTALTVTVTGSQTGYATVAQTSKATVKVVSSATPTITGQTKVGATLSVTPGAWTSGVSTFDYTWFANGTPIEDATSSTLTLTGAQLSKTIAVRLESAQDGYAQVSANATLTVKTAQTSVPTITGRVKVGETLTATPGEWTTGTKLSYQWYAGNAGIAGARNETLVIAPKYAGMVLTVKVTGSRTGYTTFTETSQATGNVEATAAPTISGDTRIGGTLSVDPGTWAEGITTFTYQWYSDDVAIDGATSRTVTLASEQAEATISVRVTSAQDGFESETVTATHSVKALRTELPTIVGDSGANRGMYVPVPVWTPGTTFTYEWFADGVQIEGETDRFITLGDDMNDKSVTAQVTGTLAGYGTATLESAVAMKHMTTVDPIVEGEPKVGSTLTVTPGVWTTGAVFSYQWFAGYDMIEGATDSSLLLTADLVGKNVVVRVTGVIDGYTETYLWAGNLIVTE</sequence>
<keyword evidence="2" id="KW-1185">Reference proteome</keyword>
<protein>
    <recommendedName>
        <fullName evidence="3">Ig-like domain-containing protein</fullName>
    </recommendedName>
</protein>
<gene>
    <name evidence="1" type="ORF">GCM10022381_14390</name>
</gene>